<keyword evidence="2" id="KW-1185">Reference proteome</keyword>
<dbReference type="Pfam" id="PF14223">
    <property type="entry name" value="Retrotran_gag_2"/>
    <property type="match status" value="1"/>
</dbReference>
<accession>A0A453CLG4</accession>
<name>A0A453CLG4_AEGTS</name>
<dbReference type="EnsemblPlants" id="AET2Gv20887900.1">
    <property type="protein sequence ID" value="AET2Gv20887900.1"/>
    <property type="gene ID" value="AET2Gv20887900"/>
</dbReference>
<evidence type="ECO:0000313" key="1">
    <source>
        <dbReference type="EnsemblPlants" id="AET2Gv20887900.1"/>
    </source>
</evidence>
<reference evidence="1" key="4">
    <citation type="submission" date="2019-03" db="UniProtKB">
        <authorList>
            <consortium name="EnsemblPlants"/>
        </authorList>
    </citation>
    <scope>IDENTIFICATION</scope>
</reference>
<reference evidence="1" key="5">
    <citation type="journal article" date="2021" name="G3 (Bethesda)">
        <title>Aegilops tauschii genome assembly Aet v5.0 features greater sequence contiguity and improved annotation.</title>
        <authorList>
            <person name="Wang L."/>
            <person name="Zhu T."/>
            <person name="Rodriguez J.C."/>
            <person name="Deal K.R."/>
            <person name="Dubcovsky J."/>
            <person name="McGuire P.E."/>
            <person name="Lux T."/>
            <person name="Spannagl M."/>
            <person name="Mayer K.F.X."/>
            <person name="Baldrich P."/>
            <person name="Meyers B.C."/>
            <person name="Huo N."/>
            <person name="Gu Y.Q."/>
            <person name="Zhou H."/>
            <person name="Devos K.M."/>
            <person name="Bennetzen J.L."/>
            <person name="Unver T."/>
            <person name="Budak H."/>
            <person name="Gulick P.J."/>
            <person name="Galiba G."/>
            <person name="Kalapos B."/>
            <person name="Nelson D.R."/>
            <person name="Li P."/>
            <person name="You F.M."/>
            <person name="Luo M.C."/>
            <person name="Dvorak J."/>
        </authorList>
    </citation>
    <scope>NUCLEOTIDE SEQUENCE [LARGE SCALE GENOMIC DNA]</scope>
    <source>
        <strain evidence="1">cv. AL8/78</strain>
    </source>
</reference>
<dbReference type="PANTHER" id="PTHR47481:SF14">
    <property type="entry name" value="RETROTRANSPOSON COPIA-LIKE N-TERMINAL DOMAIN-CONTAINING PROTEIN"/>
    <property type="match status" value="1"/>
</dbReference>
<dbReference type="Gramene" id="AET2Gv20887900.1">
    <property type="protein sequence ID" value="AET2Gv20887900.1"/>
    <property type="gene ID" value="AET2Gv20887900"/>
</dbReference>
<organism evidence="1 2">
    <name type="scientific">Aegilops tauschii subsp. strangulata</name>
    <name type="common">Goatgrass</name>
    <dbReference type="NCBI Taxonomy" id="200361"/>
    <lineage>
        <taxon>Eukaryota</taxon>
        <taxon>Viridiplantae</taxon>
        <taxon>Streptophyta</taxon>
        <taxon>Embryophyta</taxon>
        <taxon>Tracheophyta</taxon>
        <taxon>Spermatophyta</taxon>
        <taxon>Magnoliopsida</taxon>
        <taxon>Liliopsida</taxon>
        <taxon>Poales</taxon>
        <taxon>Poaceae</taxon>
        <taxon>BOP clade</taxon>
        <taxon>Pooideae</taxon>
        <taxon>Triticodae</taxon>
        <taxon>Triticeae</taxon>
        <taxon>Triticinae</taxon>
        <taxon>Aegilops</taxon>
    </lineage>
</organism>
<dbReference type="PANTHER" id="PTHR47481">
    <property type="match status" value="1"/>
</dbReference>
<evidence type="ECO:0000313" key="2">
    <source>
        <dbReference type="Proteomes" id="UP000015105"/>
    </source>
</evidence>
<reference evidence="2" key="1">
    <citation type="journal article" date="2014" name="Science">
        <title>Ancient hybridizations among the ancestral genomes of bread wheat.</title>
        <authorList>
            <consortium name="International Wheat Genome Sequencing Consortium,"/>
            <person name="Marcussen T."/>
            <person name="Sandve S.R."/>
            <person name="Heier L."/>
            <person name="Spannagl M."/>
            <person name="Pfeifer M."/>
            <person name="Jakobsen K.S."/>
            <person name="Wulff B.B."/>
            <person name="Steuernagel B."/>
            <person name="Mayer K.F."/>
            <person name="Olsen O.A."/>
        </authorList>
    </citation>
    <scope>NUCLEOTIDE SEQUENCE [LARGE SCALE GENOMIC DNA]</scope>
    <source>
        <strain evidence="2">cv. AL8/78</strain>
    </source>
</reference>
<reference evidence="1" key="3">
    <citation type="journal article" date="2017" name="Nature">
        <title>Genome sequence of the progenitor of the wheat D genome Aegilops tauschii.</title>
        <authorList>
            <person name="Luo M.C."/>
            <person name="Gu Y.Q."/>
            <person name="Puiu D."/>
            <person name="Wang H."/>
            <person name="Twardziok S.O."/>
            <person name="Deal K.R."/>
            <person name="Huo N."/>
            <person name="Zhu T."/>
            <person name="Wang L."/>
            <person name="Wang Y."/>
            <person name="McGuire P.E."/>
            <person name="Liu S."/>
            <person name="Long H."/>
            <person name="Ramasamy R.K."/>
            <person name="Rodriguez J.C."/>
            <person name="Van S.L."/>
            <person name="Yuan L."/>
            <person name="Wang Z."/>
            <person name="Xia Z."/>
            <person name="Xiao L."/>
            <person name="Anderson O.D."/>
            <person name="Ouyang S."/>
            <person name="Liang Y."/>
            <person name="Zimin A.V."/>
            <person name="Pertea G."/>
            <person name="Qi P."/>
            <person name="Bennetzen J.L."/>
            <person name="Dai X."/>
            <person name="Dawson M.W."/>
            <person name="Muller H.G."/>
            <person name="Kugler K."/>
            <person name="Rivarola-Duarte L."/>
            <person name="Spannagl M."/>
            <person name="Mayer K.F.X."/>
            <person name="Lu F.H."/>
            <person name="Bevan M.W."/>
            <person name="Leroy P."/>
            <person name="Li P."/>
            <person name="You F.M."/>
            <person name="Sun Q."/>
            <person name="Liu Z."/>
            <person name="Lyons E."/>
            <person name="Wicker T."/>
            <person name="Salzberg S.L."/>
            <person name="Devos K.M."/>
            <person name="Dvorak J."/>
        </authorList>
    </citation>
    <scope>NUCLEOTIDE SEQUENCE [LARGE SCALE GENOMIC DNA]</scope>
    <source>
        <strain evidence="1">cv. AL8/78</strain>
    </source>
</reference>
<sequence length="144" mass="16346">MGSYLQGHELWEVVAGTKTTPLESAEALRKWRIKAGKAMFGLKTTIQDLVEHIRDAETLKVAWDTLAKLFSRKNEARLQLLENELTGISQGTLSISQYFTEVKNICREISQLDPEEKISEARMRRIIIHGLLPEYNGFMAAVRG</sequence>
<dbReference type="Proteomes" id="UP000015105">
    <property type="component" value="Chromosome 2D"/>
</dbReference>
<dbReference type="AlphaFoldDB" id="A0A453CLG4"/>
<reference evidence="2" key="2">
    <citation type="journal article" date="2017" name="Nat. Plants">
        <title>The Aegilops tauschii genome reveals multiple impacts of transposons.</title>
        <authorList>
            <person name="Zhao G."/>
            <person name="Zou C."/>
            <person name="Li K."/>
            <person name="Wang K."/>
            <person name="Li T."/>
            <person name="Gao L."/>
            <person name="Zhang X."/>
            <person name="Wang H."/>
            <person name="Yang Z."/>
            <person name="Liu X."/>
            <person name="Jiang W."/>
            <person name="Mao L."/>
            <person name="Kong X."/>
            <person name="Jiao Y."/>
            <person name="Jia J."/>
        </authorList>
    </citation>
    <scope>NUCLEOTIDE SEQUENCE [LARGE SCALE GENOMIC DNA]</scope>
    <source>
        <strain evidence="2">cv. AL8/78</strain>
    </source>
</reference>
<protein>
    <recommendedName>
        <fullName evidence="3">Retrotransposon gag domain-containing protein</fullName>
    </recommendedName>
</protein>
<evidence type="ECO:0008006" key="3">
    <source>
        <dbReference type="Google" id="ProtNLM"/>
    </source>
</evidence>
<proteinExistence type="predicted"/>
<dbReference type="STRING" id="200361.A0A453CLG4"/>